<dbReference type="OMA" id="FAGIHFT"/>
<dbReference type="PANTHER" id="PTHR42862">
    <property type="entry name" value="DELTA-1-PYRROLINE-5-CARBOXYLATE DEHYDROGENASE 1, ISOFORM A-RELATED"/>
    <property type="match status" value="1"/>
</dbReference>
<evidence type="ECO:0000313" key="13">
    <source>
        <dbReference type="Proteomes" id="UP000007110"/>
    </source>
</evidence>
<dbReference type="KEGG" id="spu:115918675"/>
<evidence type="ECO:0000256" key="4">
    <source>
        <dbReference type="ARBA" id="ARBA00023027"/>
    </source>
</evidence>
<reference evidence="12" key="2">
    <citation type="submission" date="2021-01" db="UniProtKB">
        <authorList>
            <consortium name="EnsemblMetazoa"/>
        </authorList>
    </citation>
    <scope>IDENTIFICATION</scope>
</reference>
<dbReference type="FunCoup" id="A0A7M7P1N1">
    <property type="interactions" value="1590"/>
</dbReference>
<dbReference type="Gene3D" id="3.40.309.10">
    <property type="entry name" value="Aldehyde Dehydrogenase, Chain A, domain 2"/>
    <property type="match status" value="1"/>
</dbReference>
<dbReference type="GeneID" id="115918675"/>
<sequence length="568" mass="61903">MLPARKAVGLGLLNRILSTSKSRLSQHVAPASSFTAVNEPILDYAPGSSERKAVEESLKRRWGTQEDIPCVIGGKEIFTGNTETEVAPFDHQHVLCKVHYADKMVIETAIKTALEARDEWDRRPLQERVAILVKAADLACGKYRAELAASCMMGQAKTVLQAEIDIVCELADFYRFHGQYALDWLENSQPISTSESTNTIQCRGLEGFVAAIAPFNFTAIGGNLAGTPAMMGNAVVWKPSPNSVYSSYVVFNILREAGVPDGVINFVPADGPVFGDTVTSSPDLACVAFTGSTGTFKRLWQQVGDNLNIYKTFPKITGECGGKNFHLVHPTADLESAVVGTLRSAYEFGGQKCSACSRVYVPQSMWPTFKEGLIEKQKQIKLGSPLDFTSFVSAVINEPAFNKVKSYVDYAKGSPNVTILAGGTCDDRVGYYVEPTLVEVSDPADRMMREEIFGPVVAAYVYPDEKYEDIVKFIDSTSHYSLTGALFAGDSKVIEDTCSTLRDTAGNFYVNDKSTGSVVGQQPFGGARNSGTNDKPGSSLYPLRFVSPLTVKTTHAPLRGWRYAHMNE</sequence>
<dbReference type="InterPro" id="IPR016160">
    <property type="entry name" value="Ald_DH_CS_CYS"/>
</dbReference>
<comment type="similarity">
    <text evidence="2 8">Belongs to the aldehyde dehydrogenase family.</text>
</comment>
<dbReference type="InterPro" id="IPR016162">
    <property type="entry name" value="Ald_DH_N"/>
</dbReference>
<dbReference type="InterPro" id="IPR016161">
    <property type="entry name" value="Ald_DH/histidinol_DH"/>
</dbReference>
<dbReference type="SUPFAM" id="SSF53720">
    <property type="entry name" value="ALDH-like"/>
    <property type="match status" value="1"/>
</dbReference>
<evidence type="ECO:0000256" key="5">
    <source>
        <dbReference type="ARBA" id="ARBA00023062"/>
    </source>
</evidence>
<protein>
    <recommendedName>
        <fullName evidence="9 10">Multifunctional fusion protein</fullName>
    </recommendedName>
    <domain>
        <recommendedName>
            <fullName evidence="10">Delta-1-pyrroline-5-carboxylate dehydrogenase</fullName>
            <shortName evidence="10">P5C dehydrogenase</shortName>
        </recommendedName>
        <alternativeName>
            <fullName evidence="9">L-glutamate gamma-semialdehyde dehydrogenase</fullName>
        </alternativeName>
    </domain>
    <domain>
        <recommendedName>
            <fullName evidence="9">L-glutamate gamma-semialdehyde dehydrogenase</fullName>
            <ecNumber evidence="9">1.2.1.88</ecNumber>
        </recommendedName>
    </domain>
</protein>
<dbReference type="InterPro" id="IPR005931">
    <property type="entry name" value="P5CDH/ALDH4A1"/>
</dbReference>
<dbReference type="GO" id="GO:0010133">
    <property type="term" value="P:L-proline catabolic process to L-glutamate"/>
    <property type="evidence" value="ECO:0000318"/>
    <property type="project" value="GO_Central"/>
</dbReference>
<dbReference type="FunFam" id="3.40.309.10:FF:000005">
    <property type="entry name" value="1-pyrroline-5-carboxylate dehydrogenase 1"/>
    <property type="match status" value="1"/>
</dbReference>
<dbReference type="InterPro" id="IPR016163">
    <property type="entry name" value="Ald_DH_C"/>
</dbReference>
<reference evidence="13" key="1">
    <citation type="submission" date="2015-02" db="EMBL/GenBank/DDBJ databases">
        <title>Genome sequencing for Strongylocentrotus purpuratus.</title>
        <authorList>
            <person name="Murali S."/>
            <person name="Liu Y."/>
            <person name="Vee V."/>
            <person name="English A."/>
            <person name="Wang M."/>
            <person name="Skinner E."/>
            <person name="Han Y."/>
            <person name="Muzny D.M."/>
            <person name="Worley K.C."/>
            <person name="Gibbs R.A."/>
        </authorList>
    </citation>
    <scope>NUCLEOTIDE SEQUENCE</scope>
</reference>
<keyword evidence="5 9" id="KW-0642">Proline metabolism</keyword>
<dbReference type="NCBIfam" id="TIGR01236">
    <property type="entry name" value="D1pyr5carbox1"/>
    <property type="match status" value="1"/>
</dbReference>
<dbReference type="RefSeq" id="XP_030842556.1">
    <property type="nucleotide sequence ID" value="XM_030986696.1"/>
</dbReference>
<organism evidence="12 13">
    <name type="scientific">Strongylocentrotus purpuratus</name>
    <name type="common">Purple sea urchin</name>
    <dbReference type="NCBI Taxonomy" id="7668"/>
    <lineage>
        <taxon>Eukaryota</taxon>
        <taxon>Metazoa</taxon>
        <taxon>Echinodermata</taxon>
        <taxon>Eleutherozoa</taxon>
        <taxon>Echinozoa</taxon>
        <taxon>Echinoidea</taxon>
        <taxon>Euechinoidea</taxon>
        <taxon>Echinacea</taxon>
        <taxon>Camarodonta</taxon>
        <taxon>Echinidea</taxon>
        <taxon>Strongylocentrotidae</taxon>
        <taxon>Strongylocentrotus</taxon>
    </lineage>
</organism>
<keyword evidence="4 9" id="KW-0520">NAD</keyword>
<proteinExistence type="inferred from homology"/>
<dbReference type="Gene3D" id="3.40.605.10">
    <property type="entry name" value="Aldehyde Dehydrogenase, Chain A, domain 1"/>
    <property type="match status" value="1"/>
</dbReference>
<feature type="domain" description="Aldehyde dehydrogenase" evidence="11">
    <location>
        <begin position="85"/>
        <end position="537"/>
    </location>
</feature>
<comment type="catalytic activity">
    <reaction evidence="6 9">
        <text>L-glutamate 5-semialdehyde + NAD(+) + H2O = L-glutamate + NADH + 2 H(+)</text>
        <dbReference type="Rhea" id="RHEA:30235"/>
        <dbReference type="ChEBI" id="CHEBI:15377"/>
        <dbReference type="ChEBI" id="CHEBI:15378"/>
        <dbReference type="ChEBI" id="CHEBI:29985"/>
        <dbReference type="ChEBI" id="CHEBI:57540"/>
        <dbReference type="ChEBI" id="CHEBI:57945"/>
        <dbReference type="ChEBI" id="CHEBI:58066"/>
        <dbReference type="EC" id="1.2.1.88"/>
    </reaction>
</comment>
<feature type="active site" evidence="7">
    <location>
        <position position="319"/>
    </location>
</feature>
<keyword evidence="13" id="KW-1185">Reference proteome</keyword>
<dbReference type="EC" id="1.2.1.88" evidence="9"/>
<dbReference type="InterPro" id="IPR015590">
    <property type="entry name" value="Aldehyde_DH_dom"/>
</dbReference>
<dbReference type="CDD" id="cd07123">
    <property type="entry name" value="ALDH_F4-17_P5CDH"/>
    <property type="match status" value="1"/>
</dbReference>
<dbReference type="FunFam" id="3.40.605.10:FF:000006">
    <property type="entry name" value="1-pyrroline-5-carboxylate dehydrogenase"/>
    <property type="match status" value="1"/>
</dbReference>
<dbReference type="InterPro" id="IPR029510">
    <property type="entry name" value="Ald_DH_CS_GLU"/>
</dbReference>
<evidence type="ECO:0000256" key="8">
    <source>
        <dbReference type="RuleBase" id="RU003345"/>
    </source>
</evidence>
<dbReference type="OrthoDB" id="5322683at2759"/>
<dbReference type="PANTHER" id="PTHR42862:SF1">
    <property type="entry name" value="DELTA-1-PYRROLINE-5-CARBOXYLATE DEHYDROGENASE 2, ISOFORM A-RELATED"/>
    <property type="match status" value="1"/>
</dbReference>
<comment type="pathway">
    <text evidence="1 9">Amino-acid degradation; L-proline degradation into L-glutamate; L-glutamate from L-proline: step 2/2.</text>
</comment>
<accession>A0A7M7P1N1</accession>
<evidence type="ECO:0000256" key="1">
    <source>
        <dbReference type="ARBA" id="ARBA00004786"/>
    </source>
</evidence>
<dbReference type="PROSITE" id="PS00687">
    <property type="entry name" value="ALDEHYDE_DEHYDR_GLU"/>
    <property type="match status" value="1"/>
</dbReference>
<evidence type="ECO:0000256" key="3">
    <source>
        <dbReference type="ARBA" id="ARBA00023002"/>
    </source>
</evidence>
<evidence type="ECO:0000259" key="11">
    <source>
        <dbReference type="Pfam" id="PF00171"/>
    </source>
</evidence>
<dbReference type="GO" id="GO:0003842">
    <property type="term" value="F:L-glutamate gamma-semialdehyde dehydrogenase activity"/>
    <property type="evidence" value="ECO:0000318"/>
    <property type="project" value="GO_Central"/>
</dbReference>
<evidence type="ECO:0000256" key="6">
    <source>
        <dbReference type="ARBA" id="ARBA00048142"/>
    </source>
</evidence>
<evidence type="ECO:0000313" key="12">
    <source>
        <dbReference type="EnsemblMetazoa" id="XP_030842556"/>
    </source>
</evidence>
<dbReference type="InterPro" id="IPR050485">
    <property type="entry name" value="Proline_metab_enzyme"/>
</dbReference>
<dbReference type="UniPathway" id="UPA00261">
    <property type="reaction ID" value="UER00374"/>
</dbReference>
<evidence type="ECO:0000256" key="10">
    <source>
        <dbReference type="RuleBase" id="RU366030"/>
    </source>
</evidence>
<keyword evidence="3 8" id="KW-0560">Oxidoreductase</keyword>
<dbReference type="Pfam" id="PF00171">
    <property type="entry name" value="Aldedh"/>
    <property type="match status" value="1"/>
</dbReference>
<dbReference type="AlphaFoldDB" id="A0A7M7P1N1"/>
<evidence type="ECO:0000256" key="7">
    <source>
        <dbReference type="PROSITE-ProRule" id="PRU10007"/>
    </source>
</evidence>
<name>A0A7M7P1N1_STRPU</name>
<dbReference type="Proteomes" id="UP000007110">
    <property type="component" value="Unassembled WGS sequence"/>
</dbReference>
<dbReference type="InParanoid" id="A0A7M7P1N1"/>
<evidence type="ECO:0000256" key="2">
    <source>
        <dbReference type="ARBA" id="ARBA00009986"/>
    </source>
</evidence>
<dbReference type="GO" id="GO:0005759">
    <property type="term" value="C:mitochondrial matrix"/>
    <property type="evidence" value="ECO:0000318"/>
    <property type="project" value="GO_Central"/>
</dbReference>
<evidence type="ECO:0000256" key="9">
    <source>
        <dbReference type="RuleBase" id="RU366016"/>
    </source>
</evidence>
<dbReference type="PROSITE" id="PS00070">
    <property type="entry name" value="ALDEHYDE_DEHYDR_CYS"/>
    <property type="match status" value="1"/>
</dbReference>
<dbReference type="EnsemblMetazoa" id="XM_030986696">
    <property type="protein sequence ID" value="XP_030842556"/>
    <property type="gene ID" value="LOC115918675"/>
</dbReference>